<dbReference type="Proteomes" id="UP000177798">
    <property type="component" value="Chromosome 15"/>
</dbReference>
<dbReference type="VEuPathDB" id="FungiDB:sscle_15g103440"/>
<sequence length="72" mass="8241">MTPTSGVWPAKSELDEIMRPTIMKLEEDYVTHIYFVDEFPAFLDAFKVINPQDPINNSDWRTLHSTLSGGVK</sequence>
<dbReference type="EMBL" id="CP017828">
    <property type="protein sequence ID" value="APA15574.1"/>
    <property type="molecule type" value="Genomic_DNA"/>
</dbReference>
<reference evidence="2" key="1">
    <citation type="journal article" date="2017" name="Genome Biol. Evol.">
        <title>The complete genome sequence of the phytopathogenic fungus Sclerotinia sclerotiorum reveals insights into the genome architecture of broad host range pathogens.</title>
        <authorList>
            <person name="Derbyshire M."/>
            <person name="Denton-Giles M."/>
            <person name="Hegedus D."/>
            <person name="Seifbarghy S."/>
            <person name="Rollins J."/>
            <person name="van Kan J."/>
            <person name="Seidl M.F."/>
            <person name="Faino L."/>
            <person name="Mbengue M."/>
            <person name="Navaud O."/>
            <person name="Raffaele S."/>
            <person name="Hammond-Kosack K."/>
            <person name="Heard S."/>
            <person name="Oliver R."/>
        </authorList>
    </citation>
    <scope>NUCLEOTIDE SEQUENCE [LARGE SCALE GENOMIC DNA]</scope>
    <source>
        <strain evidence="2">ATCC 18683 / 1980 / Ss-1</strain>
    </source>
</reference>
<evidence type="ECO:0000313" key="2">
    <source>
        <dbReference type="Proteomes" id="UP000177798"/>
    </source>
</evidence>
<proteinExistence type="predicted"/>
<dbReference type="OrthoDB" id="10536853at2759"/>
<accession>A0A1D9QKW0</accession>
<protein>
    <submittedName>
        <fullName evidence="1">Uncharacterized protein</fullName>
    </submittedName>
</protein>
<gene>
    <name evidence="1" type="ORF">sscle_15g103440</name>
</gene>
<evidence type="ECO:0000313" key="1">
    <source>
        <dbReference type="EMBL" id="APA15574.1"/>
    </source>
</evidence>
<name>A0A1D9QKW0_SCLS1</name>
<organism evidence="1 2">
    <name type="scientific">Sclerotinia sclerotiorum (strain ATCC 18683 / 1980 / Ss-1)</name>
    <name type="common">White mold</name>
    <name type="synonym">Whetzelinia sclerotiorum</name>
    <dbReference type="NCBI Taxonomy" id="665079"/>
    <lineage>
        <taxon>Eukaryota</taxon>
        <taxon>Fungi</taxon>
        <taxon>Dikarya</taxon>
        <taxon>Ascomycota</taxon>
        <taxon>Pezizomycotina</taxon>
        <taxon>Leotiomycetes</taxon>
        <taxon>Helotiales</taxon>
        <taxon>Sclerotiniaceae</taxon>
        <taxon>Sclerotinia</taxon>
    </lineage>
</organism>
<dbReference type="AlphaFoldDB" id="A0A1D9QKW0"/>